<accession>A0A7K1XXK0</accession>
<evidence type="ECO:0000313" key="3">
    <source>
        <dbReference type="EMBL" id="MXV15672.1"/>
    </source>
</evidence>
<dbReference type="InterPro" id="IPR039566">
    <property type="entry name" value="CvfB_S1_st"/>
</dbReference>
<comment type="similarity">
    <text evidence="1">Belongs to the CvfB family.</text>
</comment>
<dbReference type="PANTHER" id="PTHR37296:SF1">
    <property type="entry name" value="CONSERVED VIRULENCE FACTOR B"/>
    <property type="match status" value="1"/>
</dbReference>
<dbReference type="EMBL" id="WVHS01000002">
    <property type="protein sequence ID" value="MXV15672.1"/>
    <property type="molecule type" value="Genomic_DNA"/>
</dbReference>
<dbReference type="InterPro" id="IPR014464">
    <property type="entry name" value="CvfB_fam"/>
</dbReference>
<proteinExistence type="inferred from homology"/>
<dbReference type="Gene3D" id="2.40.50.140">
    <property type="entry name" value="Nucleic acid-binding proteins"/>
    <property type="match status" value="2"/>
</dbReference>
<dbReference type="InterPro" id="IPR036388">
    <property type="entry name" value="WH-like_DNA-bd_sf"/>
</dbReference>
<evidence type="ECO:0000256" key="1">
    <source>
        <dbReference type="PIRNR" id="PIRNR012524"/>
    </source>
</evidence>
<dbReference type="Proteomes" id="UP000451233">
    <property type="component" value="Unassembled WGS sequence"/>
</dbReference>
<protein>
    <submittedName>
        <fullName evidence="3">RNA-binding protein</fullName>
    </submittedName>
</protein>
<dbReference type="InterPro" id="IPR040764">
    <property type="entry name" value="CvfB_WH"/>
</dbReference>
<gene>
    <name evidence="3" type="ORF">GS398_10180</name>
</gene>
<reference evidence="3 4" key="1">
    <citation type="submission" date="2019-11" db="EMBL/GenBank/DDBJ databases">
        <title>Pedobacter sp. HMF7056 Genome sequencing and assembly.</title>
        <authorList>
            <person name="Kang H."/>
            <person name="Kim H."/>
            <person name="Joh K."/>
        </authorList>
    </citation>
    <scope>NUCLEOTIDE SEQUENCE [LARGE SCALE GENOMIC DNA]</scope>
    <source>
        <strain evidence="3 4">HMF7056</strain>
    </source>
</reference>
<dbReference type="PANTHER" id="PTHR37296">
    <property type="entry name" value="CONSERVED VIRULENCE FACTOR B"/>
    <property type="match status" value="1"/>
</dbReference>
<dbReference type="SUPFAM" id="SSF50249">
    <property type="entry name" value="Nucleic acid-binding proteins"/>
    <property type="match status" value="1"/>
</dbReference>
<dbReference type="SMART" id="SM00316">
    <property type="entry name" value="S1"/>
    <property type="match status" value="2"/>
</dbReference>
<feature type="domain" description="S1 motif" evidence="2">
    <location>
        <begin position="144"/>
        <end position="205"/>
    </location>
</feature>
<keyword evidence="4" id="KW-1185">Reference proteome</keyword>
<sequence>MIHIGTYNHLRVKKSTAEGLVLTDGEQDVLLPKPQVPNDVQVGDDVFYYVYHHKDGRLVATSKRPYACTGDFAYLKVVDTTDNGAFLDLGIDKDLFISSKQRLPLEAGKSYVVYVYLDEQDGKLVATTWLDEHLDTDLQDLEEGEEVSLLITDISDLGYSAIINNRYPGLLYRDEVYENLQIGQSCTGYIKKIRQEDGKIDLSMRQVGFDFILESKDFILNMIKANGGVLDLGDKSDPAEIRYRLKMSKKSFKQAIGMLYKERLITLSDHELKLVHGDNKE</sequence>
<dbReference type="AlphaFoldDB" id="A0A7K1XXK0"/>
<organism evidence="3 4">
    <name type="scientific">Hufsiella ginkgonis</name>
    <dbReference type="NCBI Taxonomy" id="2695274"/>
    <lineage>
        <taxon>Bacteria</taxon>
        <taxon>Pseudomonadati</taxon>
        <taxon>Bacteroidota</taxon>
        <taxon>Sphingobacteriia</taxon>
        <taxon>Sphingobacteriales</taxon>
        <taxon>Sphingobacteriaceae</taxon>
        <taxon>Hufsiella</taxon>
    </lineage>
</organism>
<evidence type="ECO:0000259" key="2">
    <source>
        <dbReference type="PROSITE" id="PS50126"/>
    </source>
</evidence>
<evidence type="ECO:0000313" key="4">
    <source>
        <dbReference type="Proteomes" id="UP000451233"/>
    </source>
</evidence>
<name>A0A7K1XXK0_9SPHI</name>
<dbReference type="InterPro" id="IPR012340">
    <property type="entry name" value="NA-bd_OB-fold"/>
</dbReference>
<dbReference type="RefSeq" id="WP_160906650.1">
    <property type="nucleotide sequence ID" value="NZ_WVHS01000002.1"/>
</dbReference>
<dbReference type="GO" id="GO:0003676">
    <property type="term" value="F:nucleic acid binding"/>
    <property type="evidence" value="ECO:0007669"/>
    <property type="project" value="InterPro"/>
</dbReference>
<comment type="caution">
    <text evidence="3">The sequence shown here is derived from an EMBL/GenBank/DDBJ whole genome shotgun (WGS) entry which is preliminary data.</text>
</comment>
<dbReference type="Pfam" id="PF13509">
    <property type="entry name" value="S1_2"/>
    <property type="match status" value="2"/>
</dbReference>
<dbReference type="Gene3D" id="1.10.10.10">
    <property type="entry name" value="Winged helix-like DNA-binding domain superfamily/Winged helix DNA-binding domain"/>
    <property type="match status" value="1"/>
</dbReference>
<dbReference type="PROSITE" id="PS50126">
    <property type="entry name" value="S1"/>
    <property type="match status" value="1"/>
</dbReference>
<dbReference type="Pfam" id="PF17783">
    <property type="entry name" value="WHD_CvfB"/>
    <property type="match status" value="1"/>
</dbReference>
<dbReference type="PIRSF" id="PIRSF012524">
    <property type="entry name" value="YitL_S1"/>
    <property type="match status" value="1"/>
</dbReference>
<dbReference type="InterPro" id="IPR003029">
    <property type="entry name" value="S1_domain"/>
</dbReference>